<dbReference type="Proteomes" id="UP000184267">
    <property type="component" value="Unassembled WGS sequence"/>
</dbReference>
<accession>A0A1M2V8D9</accession>
<dbReference type="AlphaFoldDB" id="A0A1M2V8D9"/>
<name>A0A1M2V8D9_TRAPU</name>
<evidence type="ECO:0000313" key="2">
    <source>
        <dbReference type="Proteomes" id="UP000184267"/>
    </source>
</evidence>
<sequence length="89" mass="10234">MKLFRRIEHRVQPTLHRALPGVPHFVPQGKKDFCNRKPKPTRLNNQPTQYCVSEERNSWGWIVVFEEIGAELSLLKQLSAPPCRGALAD</sequence>
<protein>
    <submittedName>
        <fullName evidence="1">Uncharacterized protein</fullName>
    </submittedName>
</protein>
<reference evidence="1 2" key="1">
    <citation type="submission" date="2016-10" db="EMBL/GenBank/DDBJ databases">
        <title>Genome sequence of the basidiomycete white-rot fungus Trametes pubescens.</title>
        <authorList>
            <person name="Makela M.R."/>
            <person name="Granchi Z."/>
            <person name="Peng M."/>
            <person name="De Vries R.P."/>
            <person name="Grigoriev I."/>
            <person name="Riley R."/>
            <person name="Hilden K."/>
        </authorList>
    </citation>
    <scope>NUCLEOTIDE SEQUENCE [LARGE SCALE GENOMIC DNA]</scope>
    <source>
        <strain evidence="1 2">FBCC735</strain>
    </source>
</reference>
<evidence type="ECO:0000313" key="1">
    <source>
        <dbReference type="EMBL" id="OJT03807.1"/>
    </source>
</evidence>
<comment type="caution">
    <text evidence="1">The sequence shown here is derived from an EMBL/GenBank/DDBJ whole genome shotgun (WGS) entry which is preliminary data.</text>
</comment>
<keyword evidence="2" id="KW-1185">Reference proteome</keyword>
<proteinExistence type="predicted"/>
<gene>
    <name evidence="1" type="ORF">TRAPUB_5536</name>
</gene>
<dbReference type="EMBL" id="MNAD01001598">
    <property type="protein sequence ID" value="OJT03807.1"/>
    <property type="molecule type" value="Genomic_DNA"/>
</dbReference>
<organism evidence="1 2">
    <name type="scientific">Trametes pubescens</name>
    <name type="common">White-rot fungus</name>
    <dbReference type="NCBI Taxonomy" id="154538"/>
    <lineage>
        <taxon>Eukaryota</taxon>
        <taxon>Fungi</taxon>
        <taxon>Dikarya</taxon>
        <taxon>Basidiomycota</taxon>
        <taxon>Agaricomycotina</taxon>
        <taxon>Agaricomycetes</taxon>
        <taxon>Polyporales</taxon>
        <taxon>Polyporaceae</taxon>
        <taxon>Trametes</taxon>
    </lineage>
</organism>